<feature type="region of interest" description="Disordered" evidence="1">
    <location>
        <begin position="1"/>
        <end position="37"/>
    </location>
</feature>
<name>A0A0E9P8V4_ANGAN</name>
<sequence length="37" mass="3959">MFPPPQKMCLKGEDVSPQSGPLIMSNKSPSNPSLCVI</sequence>
<proteinExistence type="predicted"/>
<protein>
    <submittedName>
        <fullName evidence="2">Uncharacterized protein</fullName>
    </submittedName>
</protein>
<feature type="compositionally biased region" description="Polar residues" evidence="1">
    <location>
        <begin position="25"/>
        <end position="37"/>
    </location>
</feature>
<evidence type="ECO:0000256" key="1">
    <source>
        <dbReference type="SAM" id="MobiDB-lite"/>
    </source>
</evidence>
<reference evidence="2" key="2">
    <citation type="journal article" date="2015" name="Fish Shellfish Immunol.">
        <title>Early steps in the European eel (Anguilla anguilla)-Vibrio vulnificus interaction in the gills: Role of the RtxA13 toxin.</title>
        <authorList>
            <person name="Callol A."/>
            <person name="Pajuelo D."/>
            <person name="Ebbesson L."/>
            <person name="Teles M."/>
            <person name="MacKenzie S."/>
            <person name="Amaro C."/>
        </authorList>
    </citation>
    <scope>NUCLEOTIDE SEQUENCE</scope>
</reference>
<reference evidence="2" key="1">
    <citation type="submission" date="2014-11" db="EMBL/GenBank/DDBJ databases">
        <authorList>
            <person name="Amaro Gonzalez C."/>
        </authorList>
    </citation>
    <scope>NUCLEOTIDE SEQUENCE</scope>
</reference>
<dbReference type="AlphaFoldDB" id="A0A0E9P8V4"/>
<accession>A0A0E9P8V4</accession>
<organism evidence="2">
    <name type="scientific">Anguilla anguilla</name>
    <name type="common">European freshwater eel</name>
    <name type="synonym">Muraena anguilla</name>
    <dbReference type="NCBI Taxonomy" id="7936"/>
    <lineage>
        <taxon>Eukaryota</taxon>
        <taxon>Metazoa</taxon>
        <taxon>Chordata</taxon>
        <taxon>Craniata</taxon>
        <taxon>Vertebrata</taxon>
        <taxon>Euteleostomi</taxon>
        <taxon>Actinopterygii</taxon>
        <taxon>Neopterygii</taxon>
        <taxon>Teleostei</taxon>
        <taxon>Anguilliformes</taxon>
        <taxon>Anguillidae</taxon>
        <taxon>Anguilla</taxon>
    </lineage>
</organism>
<evidence type="ECO:0000313" key="2">
    <source>
        <dbReference type="EMBL" id="JAH00253.1"/>
    </source>
</evidence>
<dbReference type="EMBL" id="GBXM01108324">
    <property type="protein sequence ID" value="JAH00253.1"/>
    <property type="molecule type" value="Transcribed_RNA"/>
</dbReference>